<protein>
    <submittedName>
        <fullName evidence="1">Uncharacterized protein</fullName>
    </submittedName>
</protein>
<name>A0A0C3PSK0_PISTI</name>
<evidence type="ECO:0000313" key="2">
    <source>
        <dbReference type="Proteomes" id="UP000054217"/>
    </source>
</evidence>
<dbReference type="AlphaFoldDB" id="A0A0C3PSK0"/>
<dbReference type="HOGENOM" id="CLU_2251177_0_0_1"/>
<gene>
    <name evidence="1" type="ORF">M404DRAFT_792597</name>
</gene>
<accession>A0A0C3PSK0</accession>
<dbReference type="EMBL" id="KN831949">
    <property type="protein sequence ID" value="KIO11634.1"/>
    <property type="molecule type" value="Genomic_DNA"/>
</dbReference>
<keyword evidence="2" id="KW-1185">Reference proteome</keyword>
<evidence type="ECO:0000313" key="1">
    <source>
        <dbReference type="EMBL" id="KIO11634.1"/>
    </source>
</evidence>
<proteinExistence type="predicted"/>
<dbReference type="Proteomes" id="UP000054217">
    <property type="component" value="Unassembled WGS sequence"/>
</dbReference>
<reference evidence="1 2" key="1">
    <citation type="submission" date="2014-04" db="EMBL/GenBank/DDBJ databases">
        <authorList>
            <consortium name="DOE Joint Genome Institute"/>
            <person name="Kuo A."/>
            <person name="Kohler A."/>
            <person name="Costa M.D."/>
            <person name="Nagy L.G."/>
            <person name="Floudas D."/>
            <person name="Copeland A."/>
            <person name="Barry K.W."/>
            <person name="Cichocki N."/>
            <person name="Veneault-Fourrey C."/>
            <person name="LaButti K."/>
            <person name="Lindquist E.A."/>
            <person name="Lipzen A."/>
            <person name="Lundell T."/>
            <person name="Morin E."/>
            <person name="Murat C."/>
            <person name="Sun H."/>
            <person name="Tunlid A."/>
            <person name="Henrissat B."/>
            <person name="Grigoriev I.V."/>
            <person name="Hibbett D.S."/>
            <person name="Martin F."/>
            <person name="Nordberg H.P."/>
            <person name="Cantor M.N."/>
            <person name="Hua S.X."/>
        </authorList>
    </citation>
    <scope>NUCLEOTIDE SEQUENCE [LARGE SCALE GENOMIC DNA]</scope>
    <source>
        <strain evidence="1 2">Marx 270</strain>
    </source>
</reference>
<dbReference type="InParanoid" id="A0A0C3PSK0"/>
<reference evidence="2" key="2">
    <citation type="submission" date="2015-01" db="EMBL/GenBank/DDBJ databases">
        <title>Evolutionary Origins and Diversification of the Mycorrhizal Mutualists.</title>
        <authorList>
            <consortium name="DOE Joint Genome Institute"/>
            <consortium name="Mycorrhizal Genomics Consortium"/>
            <person name="Kohler A."/>
            <person name="Kuo A."/>
            <person name="Nagy L.G."/>
            <person name="Floudas D."/>
            <person name="Copeland A."/>
            <person name="Barry K.W."/>
            <person name="Cichocki N."/>
            <person name="Veneault-Fourrey C."/>
            <person name="LaButti K."/>
            <person name="Lindquist E.A."/>
            <person name="Lipzen A."/>
            <person name="Lundell T."/>
            <person name="Morin E."/>
            <person name="Murat C."/>
            <person name="Riley R."/>
            <person name="Ohm R."/>
            <person name="Sun H."/>
            <person name="Tunlid A."/>
            <person name="Henrissat B."/>
            <person name="Grigoriev I.V."/>
            <person name="Hibbett D.S."/>
            <person name="Martin F."/>
        </authorList>
    </citation>
    <scope>NUCLEOTIDE SEQUENCE [LARGE SCALE GENOMIC DNA]</scope>
    <source>
        <strain evidence="2">Marx 270</strain>
    </source>
</reference>
<sequence>MARWGCPAMEAVRRRTWRSLNRVYRKKQTRKGIAGFHHSVRTFSGTRMSGTAWRWRWRWTSAGLPSVRFSIFCRPLLHTSSLDPSKAIPLITYHIRCSILLPRR</sequence>
<organism evidence="1 2">
    <name type="scientific">Pisolithus tinctorius Marx 270</name>
    <dbReference type="NCBI Taxonomy" id="870435"/>
    <lineage>
        <taxon>Eukaryota</taxon>
        <taxon>Fungi</taxon>
        <taxon>Dikarya</taxon>
        <taxon>Basidiomycota</taxon>
        <taxon>Agaricomycotina</taxon>
        <taxon>Agaricomycetes</taxon>
        <taxon>Agaricomycetidae</taxon>
        <taxon>Boletales</taxon>
        <taxon>Sclerodermatineae</taxon>
        <taxon>Pisolithaceae</taxon>
        <taxon>Pisolithus</taxon>
    </lineage>
</organism>